<feature type="domain" description="Nudix hydrolase" evidence="1">
    <location>
        <begin position="1"/>
        <end position="130"/>
    </location>
</feature>
<keyword evidence="2" id="KW-0378">Hydrolase</keyword>
<dbReference type="PROSITE" id="PS51462">
    <property type="entry name" value="NUDIX"/>
    <property type="match status" value="1"/>
</dbReference>
<dbReference type="SUPFAM" id="SSF55811">
    <property type="entry name" value="Nudix"/>
    <property type="match status" value="1"/>
</dbReference>
<sequence length="139" mass="15941">MQGYNVLMIFNPEMDLLLLCKRAKDPYKGLYNLVGGKIEPGEAGLAAAYRELLEETSISEADVTLLHMMDFTYHWQQCYVEVYAGRLKREVEAAGDEQDLSWSPLDRDFFDMSVYASEGNIGHMLEQAKLYREKLMGED</sequence>
<dbReference type="AlphaFoldDB" id="A0A7W5FPB4"/>
<evidence type="ECO:0000313" key="3">
    <source>
        <dbReference type="Proteomes" id="UP000570361"/>
    </source>
</evidence>
<dbReference type="CDD" id="cd02883">
    <property type="entry name" value="NUDIX_Hydrolase"/>
    <property type="match status" value="1"/>
</dbReference>
<accession>A0A7W5FPB4</accession>
<dbReference type="Pfam" id="PF00293">
    <property type="entry name" value="NUDIX"/>
    <property type="match status" value="1"/>
</dbReference>
<comment type="caution">
    <text evidence="2">The sequence shown here is derived from an EMBL/GenBank/DDBJ whole genome shotgun (WGS) entry which is preliminary data.</text>
</comment>
<evidence type="ECO:0000259" key="1">
    <source>
        <dbReference type="PROSITE" id="PS51462"/>
    </source>
</evidence>
<dbReference type="Proteomes" id="UP000570361">
    <property type="component" value="Unassembled WGS sequence"/>
</dbReference>
<dbReference type="Gene3D" id="3.90.79.10">
    <property type="entry name" value="Nucleoside Triphosphate Pyrophosphohydrolase"/>
    <property type="match status" value="1"/>
</dbReference>
<dbReference type="InterPro" id="IPR015797">
    <property type="entry name" value="NUDIX_hydrolase-like_dom_sf"/>
</dbReference>
<dbReference type="PANTHER" id="PTHR43222">
    <property type="entry name" value="NUDIX HYDROLASE 23"/>
    <property type="match status" value="1"/>
</dbReference>
<dbReference type="RefSeq" id="WP_183602236.1">
    <property type="nucleotide sequence ID" value="NZ_JACHXK010000011.1"/>
</dbReference>
<dbReference type="EMBL" id="JACHXK010000011">
    <property type="protein sequence ID" value="MBB3112196.1"/>
    <property type="molecule type" value="Genomic_DNA"/>
</dbReference>
<dbReference type="EC" id="3.6.1.55" evidence="2"/>
<dbReference type="InterPro" id="IPR000086">
    <property type="entry name" value="NUDIX_hydrolase_dom"/>
</dbReference>
<protein>
    <submittedName>
        <fullName evidence="2">8-oxo-dGTP diphosphatase</fullName>
        <ecNumber evidence="2">3.6.1.55</ecNumber>
    </submittedName>
</protein>
<evidence type="ECO:0000313" key="2">
    <source>
        <dbReference type="EMBL" id="MBB3112196.1"/>
    </source>
</evidence>
<dbReference type="GO" id="GO:0035539">
    <property type="term" value="F:8-oxo-7,8-dihydrodeoxyguanosine triphosphate pyrophosphatase activity"/>
    <property type="evidence" value="ECO:0007669"/>
    <property type="project" value="UniProtKB-EC"/>
</dbReference>
<dbReference type="PANTHER" id="PTHR43222:SF2">
    <property type="entry name" value="NUDIX HYDROLASE 23, CHLOROPLASTIC"/>
    <property type="match status" value="1"/>
</dbReference>
<organism evidence="2 3">
    <name type="scientific">Paenibacillus phyllosphaerae</name>
    <dbReference type="NCBI Taxonomy" id="274593"/>
    <lineage>
        <taxon>Bacteria</taxon>
        <taxon>Bacillati</taxon>
        <taxon>Bacillota</taxon>
        <taxon>Bacilli</taxon>
        <taxon>Bacillales</taxon>
        <taxon>Paenibacillaceae</taxon>
        <taxon>Paenibacillus</taxon>
    </lineage>
</organism>
<proteinExistence type="predicted"/>
<reference evidence="2 3" key="1">
    <citation type="submission" date="2020-08" db="EMBL/GenBank/DDBJ databases">
        <title>Genomic Encyclopedia of Type Strains, Phase III (KMG-III): the genomes of soil and plant-associated and newly described type strains.</title>
        <authorList>
            <person name="Whitman W."/>
        </authorList>
    </citation>
    <scope>NUCLEOTIDE SEQUENCE [LARGE SCALE GENOMIC DNA]</scope>
    <source>
        <strain evidence="2 3">CECT 5862</strain>
    </source>
</reference>
<gene>
    <name evidence="2" type="ORF">FHS18_004282</name>
</gene>
<name>A0A7W5FPB4_9BACL</name>
<keyword evidence="3" id="KW-1185">Reference proteome</keyword>